<dbReference type="EMBL" id="CAJFCJ010000016">
    <property type="protein sequence ID" value="CAD5122284.1"/>
    <property type="molecule type" value="Genomic_DNA"/>
</dbReference>
<dbReference type="Gene3D" id="2.30.42.10">
    <property type="match status" value="1"/>
</dbReference>
<feature type="region of interest" description="Disordered" evidence="1">
    <location>
        <begin position="1"/>
        <end position="20"/>
    </location>
</feature>
<keyword evidence="4" id="KW-1185">Reference proteome</keyword>
<sequence>MKGRSESKSPSPGRNTKHWTQRIRETVLSVTREGILDVMICGGADNGQFCYLGDIEHSNIHYFNGKLQEDEVILEIQGRQVGGFTHKDAIELVRQISKNQAPILFKTTKTG</sequence>
<reference evidence="3 4" key="1">
    <citation type="submission" date="2020-08" db="EMBL/GenBank/DDBJ databases">
        <authorList>
            <person name="Hejnol A."/>
        </authorList>
    </citation>
    <scope>NUCLEOTIDE SEQUENCE [LARGE SCALE GENOMIC DNA]</scope>
</reference>
<dbReference type="SUPFAM" id="SSF50156">
    <property type="entry name" value="PDZ domain-like"/>
    <property type="match status" value="1"/>
</dbReference>
<dbReference type="GO" id="GO:0007165">
    <property type="term" value="P:signal transduction"/>
    <property type="evidence" value="ECO:0007669"/>
    <property type="project" value="TreeGrafter"/>
</dbReference>
<evidence type="ECO:0000313" key="4">
    <source>
        <dbReference type="Proteomes" id="UP000549394"/>
    </source>
</evidence>
<comment type="caution">
    <text evidence="3">The sequence shown here is derived from an EMBL/GenBank/DDBJ whole genome shotgun (WGS) entry which is preliminary data.</text>
</comment>
<evidence type="ECO:0000313" key="3">
    <source>
        <dbReference type="EMBL" id="CAD5122284.1"/>
    </source>
</evidence>
<dbReference type="Proteomes" id="UP000549394">
    <property type="component" value="Unassembled WGS sequence"/>
</dbReference>
<dbReference type="PROSITE" id="PS50106">
    <property type="entry name" value="PDZ"/>
    <property type="match status" value="1"/>
</dbReference>
<dbReference type="PANTHER" id="PTHR10316">
    <property type="entry name" value="MEMBRANE ASSOCIATED GUANYLATE KINASE-RELATED"/>
    <property type="match status" value="1"/>
</dbReference>
<accession>A0A7I8W174</accession>
<dbReference type="OrthoDB" id="66881at2759"/>
<dbReference type="AlphaFoldDB" id="A0A7I8W174"/>
<dbReference type="GO" id="GO:0005737">
    <property type="term" value="C:cytoplasm"/>
    <property type="evidence" value="ECO:0007669"/>
    <property type="project" value="TreeGrafter"/>
</dbReference>
<evidence type="ECO:0000259" key="2">
    <source>
        <dbReference type="PROSITE" id="PS50106"/>
    </source>
</evidence>
<gene>
    <name evidence="3" type="ORF">DGYR_LOCUS10111</name>
</gene>
<evidence type="ECO:0000256" key="1">
    <source>
        <dbReference type="SAM" id="MobiDB-lite"/>
    </source>
</evidence>
<dbReference type="PANTHER" id="PTHR10316:SF40">
    <property type="entry name" value="LD27118P"/>
    <property type="match status" value="1"/>
</dbReference>
<feature type="domain" description="PDZ" evidence="2">
    <location>
        <begin position="25"/>
        <end position="95"/>
    </location>
</feature>
<organism evidence="3 4">
    <name type="scientific">Dimorphilus gyrociliatus</name>
    <dbReference type="NCBI Taxonomy" id="2664684"/>
    <lineage>
        <taxon>Eukaryota</taxon>
        <taxon>Metazoa</taxon>
        <taxon>Spiralia</taxon>
        <taxon>Lophotrochozoa</taxon>
        <taxon>Annelida</taxon>
        <taxon>Polychaeta</taxon>
        <taxon>Polychaeta incertae sedis</taxon>
        <taxon>Dinophilidae</taxon>
        <taxon>Dimorphilus</taxon>
    </lineage>
</organism>
<dbReference type="InterPro" id="IPR036034">
    <property type="entry name" value="PDZ_sf"/>
</dbReference>
<dbReference type="InterPro" id="IPR001478">
    <property type="entry name" value="PDZ"/>
</dbReference>
<proteinExistence type="predicted"/>
<name>A0A7I8W174_9ANNE</name>
<protein>
    <recommendedName>
        <fullName evidence="2">PDZ domain-containing protein</fullName>
    </recommendedName>
</protein>